<dbReference type="SUPFAM" id="SSF57850">
    <property type="entry name" value="RING/U-box"/>
    <property type="match status" value="1"/>
</dbReference>
<comment type="pathway">
    <text evidence="3 11">Protein modification; protein ubiquitination.</text>
</comment>
<dbReference type="EC" id="2.3.2.27" evidence="11"/>
<keyword evidence="7 11" id="KW-0833">Ubl conjugation pathway</keyword>
<keyword evidence="6 10" id="KW-0863">Zinc-finger</keyword>
<dbReference type="PROSITE" id="PS00518">
    <property type="entry name" value="ZF_RING_1"/>
    <property type="match status" value="1"/>
</dbReference>
<name>A0A6P6WBB9_COFAR</name>
<dbReference type="InterPro" id="IPR013083">
    <property type="entry name" value="Znf_RING/FYVE/PHD"/>
</dbReference>
<evidence type="ECO:0000313" key="15">
    <source>
        <dbReference type="RefSeq" id="XP_027112332.1"/>
    </source>
</evidence>
<comment type="catalytic activity">
    <reaction evidence="1 11">
        <text>S-ubiquitinyl-[E2 ubiquitin-conjugating enzyme]-L-cysteine + [acceptor protein]-L-lysine = [E2 ubiquitin-conjugating enzyme]-L-cysteine + N(6)-ubiquitinyl-[acceptor protein]-L-lysine.</text>
        <dbReference type="EC" id="2.3.2.27"/>
    </reaction>
</comment>
<dbReference type="PANTHER" id="PTHR12313">
    <property type="entry name" value="E3 UBIQUITIN-PROTEIN LIGASE RNF5-RELATED"/>
    <property type="match status" value="1"/>
</dbReference>
<feature type="transmembrane region" description="Helical" evidence="11">
    <location>
        <begin position="138"/>
        <end position="158"/>
    </location>
</feature>
<keyword evidence="11" id="KW-1133">Transmembrane helix</keyword>
<dbReference type="GeneID" id="113731327"/>
<dbReference type="GO" id="GO:0061630">
    <property type="term" value="F:ubiquitin protein ligase activity"/>
    <property type="evidence" value="ECO:0007669"/>
    <property type="project" value="UniProtKB-UniRule"/>
</dbReference>
<dbReference type="SMART" id="SM00184">
    <property type="entry name" value="RING"/>
    <property type="match status" value="1"/>
</dbReference>
<reference evidence="14" key="1">
    <citation type="journal article" date="2025" name="Foods">
        <title>Unveiling the Microbial Signatures of Arabica Coffee Cherries: Insights into Ripeness Specific Diversity, Functional Traits, and Implications for Quality and Safety.</title>
        <authorList>
            <consortium name="RefSeq"/>
            <person name="Tenea G.N."/>
            <person name="Cifuentes V."/>
            <person name="Reyes P."/>
            <person name="Cevallos-Vallejos M."/>
        </authorList>
    </citation>
    <scope>NUCLEOTIDE SEQUENCE [LARGE SCALE GENOMIC DNA]</scope>
</reference>
<dbReference type="GO" id="GO:0005789">
    <property type="term" value="C:endoplasmic reticulum membrane"/>
    <property type="evidence" value="ECO:0007669"/>
    <property type="project" value="UniProtKB-SubCell"/>
</dbReference>
<sequence>MVVDMDCGTSESVDTSHSTDENDEAGDVGDFECNICFDLAQNPVVTLCGHLYCWPCLYQWLQGHSYSHECPVCKAIIAEEKLVPIYGRGKGRSDSKPFQISGVNIPNRPVGQRPPSAPPVNMNHFTQDQLDPMSNARFGNLTLSALFGIIPAVFSFQMHAMHDATVYGATTGVPYVFSSSFHGGYSHGFHHHSTQVEGKLVFWKIIALLAGFLILLRLIF</sequence>
<reference evidence="16" key="2">
    <citation type="submission" date="2025-05" db="UniProtKB">
        <authorList>
            <consortium name="RefSeq"/>
        </authorList>
    </citation>
    <scope>IDENTIFICATION</scope>
    <source>
        <tissue evidence="15 16">Leaves</tissue>
    </source>
</reference>
<evidence type="ECO:0000256" key="4">
    <source>
        <dbReference type="ARBA" id="ARBA00022679"/>
    </source>
</evidence>
<dbReference type="Pfam" id="PF13923">
    <property type="entry name" value="zf-C3HC4_2"/>
    <property type="match status" value="1"/>
</dbReference>
<evidence type="ECO:0000256" key="5">
    <source>
        <dbReference type="ARBA" id="ARBA00022723"/>
    </source>
</evidence>
<keyword evidence="11" id="KW-0256">Endoplasmic reticulum</keyword>
<dbReference type="RefSeq" id="XP_027112332.1">
    <property type="nucleotide sequence ID" value="XM_027256531.1"/>
</dbReference>
<organism evidence="14 16">
    <name type="scientific">Coffea arabica</name>
    <name type="common">Arabian coffee</name>
    <dbReference type="NCBI Taxonomy" id="13443"/>
    <lineage>
        <taxon>Eukaryota</taxon>
        <taxon>Viridiplantae</taxon>
        <taxon>Streptophyta</taxon>
        <taxon>Embryophyta</taxon>
        <taxon>Tracheophyta</taxon>
        <taxon>Spermatophyta</taxon>
        <taxon>Magnoliopsida</taxon>
        <taxon>eudicotyledons</taxon>
        <taxon>Gunneridae</taxon>
        <taxon>Pentapetalae</taxon>
        <taxon>asterids</taxon>
        <taxon>lamiids</taxon>
        <taxon>Gentianales</taxon>
        <taxon>Rubiaceae</taxon>
        <taxon>Ixoroideae</taxon>
        <taxon>Gardenieae complex</taxon>
        <taxon>Bertiereae - Coffeeae clade</taxon>
        <taxon>Coffeeae</taxon>
        <taxon>Coffea</taxon>
    </lineage>
</organism>
<dbReference type="UniPathway" id="UPA00143"/>
<feature type="domain" description="RING-type" evidence="13">
    <location>
        <begin position="33"/>
        <end position="74"/>
    </location>
</feature>
<comment type="subcellular location">
    <subcellularLocation>
        <location evidence="2">Endomembrane system</location>
    </subcellularLocation>
    <subcellularLocation>
        <location evidence="11">Endoplasmic reticulum membrane</location>
        <topology evidence="11">Single-pass type IV membrane protein</topology>
    </subcellularLocation>
</comment>
<dbReference type="GO" id="GO:0006511">
    <property type="term" value="P:ubiquitin-dependent protein catabolic process"/>
    <property type="evidence" value="ECO:0007669"/>
    <property type="project" value="UniProtKB-UniRule"/>
</dbReference>
<dbReference type="GO" id="GO:0008270">
    <property type="term" value="F:zinc ion binding"/>
    <property type="evidence" value="ECO:0007669"/>
    <property type="project" value="UniProtKB-KW"/>
</dbReference>
<evidence type="ECO:0000256" key="11">
    <source>
        <dbReference type="RuleBase" id="RU369090"/>
    </source>
</evidence>
<dbReference type="OrthoDB" id="6270329at2759"/>
<evidence type="ECO:0000256" key="7">
    <source>
        <dbReference type="ARBA" id="ARBA00022786"/>
    </source>
</evidence>
<evidence type="ECO:0000256" key="12">
    <source>
        <dbReference type="SAM" id="MobiDB-lite"/>
    </source>
</evidence>
<keyword evidence="11" id="KW-0812">Transmembrane</keyword>
<protein>
    <recommendedName>
        <fullName evidence="11">E3 ubiquitin-protein ligase RMA</fullName>
        <ecNumber evidence="11">2.3.2.27</ecNumber>
    </recommendedName>
    <alternativeName>
        <fullName evidence="11">Protein RING membrane-anchor</fullName>
    </alternativeName>
    <alternativeName>
        <fullName evidence="11">RING-type E3 ubiquitin transferase RMA</fullName>
    </alternativeName>
</protein>
<comment type="domain">
    <text evidence="11">The RING-type zinc finger domain is responsible for E3 ligase activity.</text>
</comment>
<keyword evidence="8 11" id="KW-0862">Zinc</keyword>
<evidence type="ECO:0000256" key="1">
    <source>
        <dbReference type="ARBA" id="ARBA00000900"/>
    </source>
</evidence>
<keyword evidence="4 11" id="KW-0808">Transferase</keyword>
<proteinExistence type="predicted"/>
<evidence type="ECO:0000313" key="16">
    <source>
        <dbReference type="RefSeq" id="XP_071930795.1"/>
    </source>
</evidence>
<dbReference type="InterPro" id="IPR017907">
    <property type="entry name" value="Znf_RING_CS"/>
</dbReference>
<evidence type="ECO:0000256" key="9">
    <source>
        <dbReference type="ARBA" id="ARBA00023136"/>
    </source>
</evidence>
<evidence type="ECO:0000256" key="3">
    <source>
        <dbReference type="ARBA" id="ARBA00004906"/>
    </source>
</evidence>
<evidence type="ECO:0000256" key="6">
    <source>
        <dbReference type="ARBA" id="ARBA00022771"/>
    </source>
</evidence>
<keyword evidence="9 11" id="KW-0472">Membrane</keyword>
<dbReference type="Proteomes" id="UP001652660">
    <property type="component" value="Chromosome 2c"/>
</dbReference>
<dbReference type="PROSITE" id="PS50089">
    <property type="entry name" value="ZF_RING_2"/>
    <property type="match status" value="1"/>
</dbReference>
<evidence type="ECO:0000256" key="10">
    <source>
        <dbReference type="PROSITE-ProRule" id="PRU00175"/>
    </source>
</evidence>
<evidence type="ECO:0000256" key="8">
    <source>
        <dbReference type="ARBA" id="ARBA00022833"/>
    </source>
</evidence>
<feature type="region of interest" description="Disordered" evidence="12">
    <location>
        <begin position="1"/>
        <end position="23"/>
    </location>
</feature>
<dbReference type="Gene3D" id="3.30.40.10">
    <property type="entry name" value="Zinc/RING finger domain, C3HC4 (zinc finger)"/>
    <property type="match status" value="1"/>
</dbReference>
<dbReference type="InterPro" id="IPR045103">
    <property type="entry name" value="RNF5/RNF185-like"/>
</dbReference>
<feature type="transmembrane region" description="Helical" evidence="11">
    <location>
        <begin position="201"/>
        <end position="219"/>
    </location>
</feature>
<dbReference type="InterPro" id="IPR001841">
    <property type="entry name" value="Znf_RING"/>
</dbReference>
<comment type="function">
    <text evidence="11">E3 ubiquitin-protein ligase.</text>
</comment>
<feature type="region of interest" description="Disordered" evidence="12">
    <location>
        <begin position="93"/>
        <end position="115"/>
    </location>
</feature>
<dbReference type="AlphaFoldDB" id="A0A6P6WBB9"/>
<comment type="caution">
    <text evidence="11">Lacks conserved residue(s) required for the propagation of feature annotation.</text>
</comment>
<keyword evidence="5 11" id="KW-0479">Metal-binding</keyword>
<evidence type="ECO:0000259" key="13">
    <source>
        <dbReference type="PROSITE" id="PS50089"/>
    </source>
</evidence>
<keyword evidence="14" id="KW-1185">Reference proteome</keyword>
<evidence type="ECO:0000256" key="2">
    <source>
        <dbReference type="ARBA" id="ARBA00004308"/>
    </source>
</evidence>
<gene>
    <name evidence="15 16" type="primary">LOC113731327</name>
</gene>
<dbReference type="CDD" id="cd16745">
    <property type="entry name" value="RING-HC_AtRMA-like"/>
    <property type="match status" value="1"/>
</dbReference>
<accession>A0A6P6WBB9</accession>
<evidence type="ECO:0000313" key="14">
    <source>
        <dbReference type="Proteomes" id="UP001652660"/>
    </source>
</evidence>
<dbReference type="GO" id="GO:0016567">
    <property type="term" value="P:protein ubiquitination"/>
    <property type="evidence" value="ECO:0007669"/>
    <property type="project" value="UniProtKB-UniPathway"/>
</dbReference>
<dbReference type="RefSeq" id="XP_071930795.1">
    <property type="nucleotide sequence ID" value="XM_072074694.1"/>
</dbReference>